<organism evidence="1 2">
    <name type="scientific">Sanguibacteroides justesenii</name>
    <dbReference type="NCBI Taxonomy" id="1547597"/>
    <lineage>
        <taxon>Bacteria</taxon>
        <taxon>Pseudomonadati</taxon>
        <taxon>Bacteroidota</taxon>
        <taxon>Bacteroidia</taxon>
        <taxon>Bacteroidales</taxon>
        <taxon>Porphyromonadaceae</taxon>
        <taxon>Sanguibacteroides</taxon>
    </lineage>
</organism>
<proteinExistence type="predicted"/>
<dbReference type="Pfam" id="PF13620">
    <property type="entry name" value="CarboxypepD_reg"/>
    <property type="match status" value="1"/>
</dbReference>
<evidence type="ECO:0000313" key="1">
    <source>
        <dbReference type="EMBL" id="KIO46024.1"/>
    </source>
</evidence>
<dbReference type="RefSeq" id="WP_041502993.1">
    <property type="nucleotide sequence ID" value="NZ_JPIT01000017.1"/>
</dbReference>
<evidence type="ECO:0008006" key="3">
    <source>
        <dbReference type="Google" id="ProtNLM"/>
    </source>
</evidence>
<name>A0AB34R3I3_9PORP</name>
<dbReference type="SUPFAM" id="SSF49464">
    <property type="entry name" value="Carboxypeptidase regulatory domain-like"/>
    <property type="match status" value="2"/>
</dbReference>
<dbReference type="Proteomes" id="UP000031937">
    <property type="component" value="Unassembled WGS sequence"/>
</dbReference>
<dbReference type="AlphaFoldDB" id="A0AB34R3I3"/>
<protein>
    <recommendedName>
        <fullName evidence="3">Carboxypeptidase regulatory-like domain-containing protein</fullName>
    </recommendedName>
</protein>
<sequence>MNESVYRLIGMACILLSVSCGSREATYEGYVKDAETGDPLADVKVYTFDPESKKKESIQTDPSGFYRLPVLKLKKSAEIRYSIVGYKRKSQEIDTIKRGIKRGKGRIVLPDVLLNIDTVKQVIYRGKVKDAETGEPLSGVGVTCMSIRVSTTSTCGNYLVSFVGGNKRQKMVFTKSGYAKVSIDTVLQSLGRIMNAPDLLMQKEASDKE</sequence>
<comment type="caution">
    <text evidence="1">The sequence shown here is derived from an EMBL/GenBank/DDBJ whole genome shotgun (WGS) entry which is preliminary data.</text>
</comment>
<gene>
    <name evidence="1" type="ORF">IE90_06120</name>
</gene>
<accession>A0AB34R3I3</accession>
<dbReference type="InterPro" id="IPR008969">
    <property type="entry name" value="CarboxyPept-like_regulatory"/>
</dbReference>
<dbReference type="PROSITE" id="PS51257">
    <property type="entry name" value="PROKAR_LIPOPROTEIN"/>
    <property type="match status" value="1"/>
</dbReference>
<reference evidence="1 2" key="1">
    <citation type="submission" date="2014-07" db="EMBL/GenBank/DDBJ databases">
        <title>Porphyromonadaceae bacterium OUH 334697 = ATCC BAA-2682 = DSM 28341 draft genome.</title>
        <authorList>
            <person name="Sydenham T.V."/>
            <person name="Hasman H."/>
            <person name="Justesen U.S."/>
        </authorList>
    </citation>
    <scope>NUCLEOTIDE SEQUENCE [LARGE SCALE GENOMIC DNA]</scope>
    <source>
        <strain evidence="1 2">OUH 334697</strain>
    </source>
</reference>
<dbReference type="Gene3D" id="2.60.40.1120">
    <property type="entry name" value="Carboxypeptidase-like, regulatory domain"/>
    <property type="match status" value="2"/>
</dbReference>
<evidence type="ECO:0000313" key="2">
    <source>
        <dbReference type="Proteomes" id="UP000031937"/>
    </source>
</evidence>
<dbReference type="EMBL" id="JPIT01000017">
    <property type="protein sequence ID" value="KIO46024.1"/>
    <property type="molecule type" value="Genomic_DNA"/>
</dbReference>